<dbReference type="EMBL" id="JBHRWO010000010">
    <property type="protein sequence ID" value="MFC3493348.1"/>
    <property type="molecule type" value="Genomic_DNA"/>
</dbReference>
<comment type="caution">
    <text evidence="2">The sequence shown here is derived from an EMBL/GenBank/DDBJ whole genome shotgun (WGS) entry which is preliminary data.</text>
</comment>
<protein>
    <submittedName>
        <fullName evidence="2">Uncharacterized protein</fullName>
    </submittedName>
</protein>
<proteinExistence type="predicted"/>
<feature type="region of interest" description="Disordered" evidence="1">
    <location>
        <begin position="1"/>
        <end position="22"/>
    </location>
</feature>
<reference evidence="3" key="1">
    <citation type="journal article" date="2019" name="Int. J. Syst. Evol. Microbiol.">
        <title>The Global Catalogue of Microorganisms (GCM) 10K type strain sequencing project: providing services to taxonomists for standard genome sequencing and annotation.</title>
        <authorList>
            <consortium name="The Broad Institute Genomics Platform"/>
            <consortium name="The Broad Institute Genome Sequencing Center for Infectious Disease"/>
            <person name="Wu L."/>
            <person name="Ma J."/>
        </authorList>
    </citation>
    <scope>NUCLEOTIDE SEQUENCE [LARGE SCALE GENOMIC DNA]</scope>
    <source>
        <strain evidence="3">CGMCC 4.7396</strain>
    </source>
</reference>
<name>A0ABV7Q0U3_9ACTN</name>
<sequence>MGSALTVSPDPADPQSLRSDGEPASIGYLGEFRRGHVLFVVYAIPLDQGRYPNRPAHFLIDCFDPVGPGEVCRFTIDPTDTPDWRGSWRGDEWCPWILERARALIADPGS</sequence>
<organism evidence="2 3">
    <name type="scientific">Glycomyces rhizosphaerae</name>
    <dbReference type="NCBI Taxonomy" id="2054422"/>
    <lineage>
        <taxon>Bacteria</taxon>
        <taxon>Bacillati</taxon>
        <taxon>Actinomycetota</taxon>
        <taxon>Actinomycetes</taxon>
        <taxon>Glycomycetales</taxon>
        <taxon>Glycomycetaceae</taxon>
        <taxon>Glycomyces</taxon>
    </lineage>
</organism>
<dbReference type="RefSeq" id="WP_387975556.1">
    <property type="nucleotide sequence ID" value="NZ_JBHRWO010000010.1"/>
</dbReference>
<keyword evidence="3" id="KW-1185">Reference proteome</keyword>
<evidence type="ECO:0000256" key="1">
    <source>
        <dbReference type="SAM" id="MobiDB-lite"/>
    </source>
</evidence>
<evidence type="ECO:0000313" key="2">
    <source>
        <dbReference type="EMBL" id="MFC3493348.1"/>
    </source>
</evidence>
<accession>A0ABV7Q0U3</accession>
<evidence type="ECO:0000313" key="3">
    <source>
        <dbReference type="Proteomes" id="UP001595712"/>
    </source>
</evidence>
<gene>
    <name evidence="2" type="ORF">ACFO8M_12720</name>
</gene>
<dbReference type="Proteomes" id="UP001595712">
    <property type="component" value="Unassembled WGS sequence"/>
</dbReference>